<proteinExistence type="inferred from homology"/>
<dbReference type="Proteomes" id="UP001140217">
    <property type="component" value="Unassembled WGS sequence"/>
</dbReference>
<protein>
    <recommendedName>
        <fullName evidence="3">DNA-directed RNA polymerase III subunit RPC9</fullName>
    </recommendedName>
</protein>
<dbReference type="OrthoDB" id="1746530at2759"/>
<dbReference type="InterPro" id="IPR005574">
    <property type="entry name" value="Rpb4/RPC9"/>
</dbReference>
<dbReference type="InterPro" id="IPR010997">
    <property type="entry name" value="HRDC-like_sf"/>
</dbReference>
<dbReference type="GO" id="GO:0006384">
    <property type="term" value="P:transcription initiation at RNA polymerase III promoter"/>
    <property type="evidence" value="ECO:0007669"/>
    <property type="project" value="InterPro"/>
</dbReference>
<dbReference type="PANTHER" id="PTHR15561">
    <property type="entry name" value="CALCITONIN GENE-RELATED PEPTIDE-RECEPTOR COMPONENT PROTEIN"/>
    <property type="match status" value="1"/>
</dbReference>
<evidence type="ECO:0000256" key="6">
    <source>
        <dbReference type="ARBA" id="ARBA00023242"/>
    </source>
</evidence>
<feature type="domain" description="RNA polymerase Rpb4/RPC9 core" evidence="8">
    <location>
        <begin position="1"/>
        <end position="124"/>
    </location>
</feature>
<keyword evidence="5" id="KW-0804">Transcription</keyword>
<evidence type="ECO:0000256" key="1">
    <source>
        <dbReference type="ARBA" id="ARBA00004123"/>
    </source>
</evidence>
<evidence type="ECO:0000256" key="7">
    <source>
        <dbReference type="SAM" id="MobiDB-lite"/>
    </source>
</evidence>
<accession>A0A9W8HFI2</accession>
<evidence type="ECO:0000256" key="5">
    <source>
        <dbReference type="ARBA" id="ARBA00023163"/>
    </source>
</evidence>
<dbReference type="InterPro" id="IPR006590">
    <property type="entry name" value="RNA_pol_Rpb4/RPC9_core"/>
</dbReference>
<dbReference type="Gene3D" id="1.20.1250.40">
    <property type="match status" value="1"/>
</dbReference>
<dbReference type="Pfam" id="PF03874">
    <property type="entry name" value="RNA_pol_Rpb4"/>
    <property type="match status" value="1"/>
</dbReference>
<sequence>MEVLDRQEALLTNYEVLLVLDEESARHRQAQEAKGPENVTTLVFEALEYLKGTACPSQSGKQIAALKSQLAGMELTKAELLQIVNLRPKSLVELHLITEECSDRFSGDALEQMLGLIQRALPRDDDDSGGGDEGAARRTGSMY</sequence>
<dbReference type="GO" id="GO:0000166">
    <property type="term" value="F:nucleotide binding"/>
    <property type="evidence" value="ECO:0007669"/>
    <property type="project" value="InterPro"/>
</dbReference>
<name>A0A9W8HFI2_9FUNG</name>
<evidence type="ECO:0000256" key="3">
    <source>
        <dbReference type="ARBA" id="ARBA00016672"/>
    </source>
</evidence>
<dbReference type="SUPFAM" id="SSF47819">
    <property type="entry name" value="HRDC-like"/>
    <property type="match status" value="1"/>
</dbReference>
<keyword evidence="6" id="KW-0539">Nucleus</keyword>
<dbReference type="SMART" id="SM00657">
    <property type="entry name" value="RPOL4c"/>
    <property type="match status" value="1"/>
</dbReference>
<organism evidence="9 10">
    <name type="scientific">Coemansia javaensis</name>
    <dbReference type="NCBI Taxonomy" id="2761396"/>
    <lineage>
        <taxon>Eukaryota</taxon>
        <taxon>Fungi</taxon>
        <taxon>Fungi incertae sedis</taxon>
        <taxon>Zoopagomycota</taxon>
        <taxon>Kickxellomycotina</taxon>
        <taxon>Kickxellomycetes</taxon>
        <taxon>Kickxellales</taxon>
        <taxon>Kickxellaceae</taxon>
        <taxon>Coemansia</taxon>
    </lineage>
</organism>
<evidence type="ECO:0000313" key="10">
    <source>
        <dbReference type="Proteomes" id="UP001140217"/>
    </source>
</evidence>
<feature type="region of interest" description="Disordered" evidence="7">
    <location>
        <begin position="121"/>
        <end position="143"/>
    </location>
</feature>
<dbReference type="PANTHER" id="PTHR15561:SF0">
    <property type="entry name" value="DNA-DIRECTED RNA POLYMERASE III SUBUNIT RPC9"/>
    <property type="match status" value="1"/>
</dbReference>
<dbReference type="AlphaFoldDB" id="A0A9W8HFI2"/>
<reference evidence="9" key="1">
    <citation type="submission" date="2022-07" db="EMBL/GenBank/DDBJ databases">
        <title>Phylogenomic reconstructions and comparative analyses of Kickxellomycotina fungi.</title>
        <authorList>
            <person name="Reynolds N.K."/>
            <person name="Stajich J.E."/>
            <person name="Barry K."/>
            <person name="Grigoriev I.V."/>
            <person name="Crous P."/>
            <person name="Smith M.E."/>
        </authorList>
    </citation>
    <scope>NUCLEOTIDE SEQUENCE</scope>
    <source>
        <strain evidence="9">NBRC 105414</strain>
    </source>
</reference>
<evidence type="ECO:0000313" key="9">
    <source>
        <dbReference type="EMBL" id="KAJ2784166.1"/>
    </source>
</evidence>
<dbReference type="GO" id="GO:0005666">
    <property type="term" value="C:RNA polymerase III complex"/>
    <property type="evidence" value="ECO:0007669"/>
    <property type="project" value="InterPro"/>
</dbReference>
<comment type="caution">
    <text evidence="9">The sequence shown here is derived from an EMBL/GenBank/DDBJ whole genome shotgun (WGS) entry which is preliminary data.</text>
</comment>
<dbReference type="EMBL" id="JANBUL010000032">
    <property type="protein sequence ID" value="KAJ2784166.1"/>
    <property type="molecule type" value="Genomic_DNA"/>
</dbReference>
<dbReference type="InterPro" id="IPR038324">
    <property type="entry name" value="Rpb4/RPC9_sf"/>
</dbReference>
<keyword evidence="10" id="KW-1185">Reference proteome</keyword>
<comment type="similarity">
    <text evidence="2">Belongs to the eukaryotic RPC9 RNA polymerase subunit family.</text>
</comment>
<gene>
    <name evidence="9" type="ORF">H4R18_001293</name>
</gene>
<evidence type="ECO:0000256" key="4">
    <source>
        <dbReference type="ARBA" id="ARBA00022478"/>
    </source>
</evidence>
<dbReference type="InterPro" id="IPR038846">
    <property type="entry name" value="RPC9"/>
</dbReference>
<evidence type="ECO:0000259" key="8">
    <source>
        <dbReference type="SMART" id="SM00657"/>
    </source>
</evidence>
<comment type="subcellular location">
    <subcellularLocation>
        <location evidence="1">Nucleus</location>
    </subcellularLocation>
</comment>
<evidence type="ECO:0000256" key="2">
    <source>
        <dbReference type="ARBA" id="ARBA00006898"/>
    </source>
</evidence>
<keyword evidence="4" id="KW-0240">DNA-directed RNA polymerase</keyword>